<organism evidence="2 3">
    <name type="scientific">Paenibacillus marchantiophytorum</name>
    <dbReference type="NCBI Taxonomy" id="1619310"/>
    <lineage>
        <taxon>Bacteria</taxon>
        <taxon>Bacillati</taxon>
        <taxon>Bacillota</taxon>
        <taxon>Bacilli</taxon>
        <taxon>Bacillales</taxon>
        <taxon>Paenibacillaceae</taxon>
        <taxon>Paenibacillus</taxon>
    </lineage>
</organism>
<sequence>MAVMVARVLHFMRTDDDGVSVAFADQDQIPSWAKESLAAVVKKGIVKGRDNN</sequence>
<feature type="domain" description="SLH" evidence="1">
    <location>
        <begin position="23"/>
        <end position="52"/>
    </location>
</feature>
<keyword evidence="3" id="KW-1185">Reference proteome</keyword>
<evidence type="ECO:0000313" key="3">
    <source>
        <dbReference type="Proteomes" id="UP000615455"/>
    </source>
</evidence>
<dbReference type="Proteomes" id="UP000615455">
    <property type="component" value="Unassembled WGS sequence"/>
</dbReference>
<dbReference type="Pfam" id="PF00395">
    <property type="entry name" value="SLH"/>
    <property type="match status" value="1"/>
</dbReference>
<dbReference type="EMBL" id="BMHE01000006">
    <property type="protein sequence ID" value="GGI46445.1"/>
    <property type="molecule type" value="Genomic_DNA"/>
</dbReference>
<comment type="caution">
    <text evidence="2">The sequence shown here is derived from an EMBL/GenBank/DDBJ whole genome shotgun (WGS) entry which is preliminary data.</text>
</comment>
<accession>A0ABQ2BTL2</accession>
<protein>
    <recommendedName>
        <fullName evidence="1">SLH domain-containing protein</fullName>
    </recommendedName>
</protein>
<proteinExistence type="predicted"/>
<dbReference type="InterPro" id="IPR001119">
    <property type="entry name" value="SLH_dom"/>
</dbReference>
<reference evidence="3" key="1">
    <citation type="journal article" date="2019" name="Int. J. Syst. Evol. Microbiol.">
        <title>The Global Catalogue of Microorganisms (GCM) 10K type strain sequencing project: providing services to taxonomists for standard genome sequencing and annotation.</title>
        <authorList>
            <consortium name="The Broad Institute Genomics Platform"/>
            <consortium name="The Broad Institute Genome Sequencing Center for Infectious Disease"/>
            <person name="Wu L."/>
            <person name="Ma J."/>
        </authorList>
    </citation>
    <scope>NUCLEOTIDE SEQUENCE [LARGE SCALE GENOMIC DNA]</scope>
    <source>
        <strain evidence="3">CGMCC 1.15043</strain>
    </source>
</reference>
<evidence type="ECO:0000313" key="2">
    <source>
        <dbReference type="EMBL" id="GGI46445.1"/>
    </source>
</evidence>
<evidence type="ECO:0000259" key="1">
    <source>
        <dbReference type="Pfam" id="PF00395"/>
    </source>
</evidence>
<name>A0ABQ2BTL2_9BACL</name>
<gene>
    <name evidence="2" type="ORF">GCM10008018_17130</name>
</gene>